<gene>
    <name evidence="1" type="ORF">FGLOB1_4955</name>
</gene>
<organism evidence="1 2">
    <name type="scientific">Fusarium globosum</name>
    <dbReference type="NCBI Taxonomy" id="78864"/>
    <lineage>
        <taxon>Eukaryota</taxon>
        <taxon>Fungi</taxon>
        <taxon>Dikarya</taxon>
        <taxon>Ascomycota</taxon>
        <taxon>Pezizomycotina</taxon>
        <taxon>Sordariomycetes</taxon>
        <taxon>Hypocreomycetidae</taxon>
        <taxon>Hypocreales</taxon>
        <taxon>Nectriaceae</taxon>
        <taxon>Fusarium</taxon>
        <taxon>Fusarium fujikuroi species complex</taxon>
    </lineage>
</organism>
<name>A0A8H6DBM4_9HYPO</name>
<keyword evidence="2" id="KW-1185">Reference proteome</keyword>
<sequence length="145" mass="16743">MPPFYSIPRFQISSFSSFLLINPTLNSSINNSLQTPTTTLLSTLILLLSQPYLPTSYQPSAIMCYHLVTTTYCLRCGAVVKVNERDLKCDQRRQNRMSWHTPLTTSHRTNSAHWAEGRDCKYEYEVYRHARENGIPYPIPNPPFN</sequence>
<evidence type="ECO:0000313" key="1">
    <source>
        <dbReference type="EMBL" id="KAF5711596.1"/>
    </source>
</evidence>
<dbReference type="Proteomes" id="UP000532311">
    <property type="component" value="Unassembled WGS sequence"/>
</dbReference>
<accession>A0A8H6DBM4</accession>
<reference evidence="1 2" key="1">
    <citation type="submission" date="2020-05" db="EMBL/GenBank/DDBJ databases">
        <title>Identification and distribution of gene clusters putatively required for synthesis of sphingolipid metabolism inhibitors in phylogenetically diverse species of the filamentous fungus Fusarium.</title>
        <authorList>
            <person name="Kim H.-S."/>
            <person name="Busman M."/>
            <person name="Brown D.W."/>
            <person name="Divon H."/>
            <person name="Uhlig S."/>
            <person name="Proctor R.H."/>
        </authorList>
    </citation>
    <scope>NUCLEOTIDE SEQUENCE [LARGE SCALE GENOMIC DNA]</scope>
    <source>
        <strain evidence="1 2">NRRL 26131</strain>
    </source>
</reference>
<proteinExistence type="predicted"/>
<dbReference type="EMBL" id="JAAQPF010000190">
    <property type="protein sequence ID" value="KAF5711596.1"/>
    <property type="molecule type" value="Genomic_DNA"/>
</dbReference>
<comment type="caution">
    <text evidence="1">The sequence shown here is derived from an EMBL/GenBank/DDBJ whole genome shotgun (WGS) entry which is preliminary data.</text>
</comment>
<protein>
    <submittedName>
        <fullName evidence="1">Uncharacterized protein</fullName>
    </submittedName>
</protein>
<evidence type="ECO:0000313" key="2">
    <source>
        <dbReference type="Proteomes" id="UP000532311"/>
    </source>
</evidence>
<dbReference type="AlphaFoldDB" id="A0A8H6DBM4"/>